<protein>
    <submittedName>
        <fullName evidence="1">Uncharacterized protein</fullName>
    </submittedName>
</protein>
<evidence type="ECO:0000313" key="1">
    <source>
        <dbReference type="EMBL" id="KHG08904.1"/>
    </source>
</evidence>
<dbReference type="AlphaFoldDB" id="A0A0B0NAQ6"/>
<gene>
    <name evidence="1" type="ORF">F383_36127</name>
</gene>
<name>A0A0B0NAQ6_GOSAR</name>
<comment type="caution">
    <text evidence="1">The sequence shown here is derived from an EMBL/GenBank/DDBJ whole genome shotgun (WGS) entry which is preliminary data.</text>
</comment>
<accession>A0A0B0NAQ6</accession>
<evidence type="ECO:0000313" key="2">
    <source>
        <dbReference type="Proteomes" id="UP000032142"/>
    </source>
</evidence>
<dbReference type="Proteomes" id="UP000032142">
    <property type="component" value="Unassembled WGS sequence"/>
</dbReference>
<proteinExistence type="predicted"/>
<organism evidence="1 2">
    <name type="scientific">Gossypium arboreum</name>
    <name type="common">Tree cotton</name>
    <name type="synonym">Gossypium nanking</name>
    <dbReference type="NCBI Taxonomy" id="29729"/>
    <lineage>
        <taxon>Eukaryota</taxon>
        <taxon>Viridiplantae</taxon>
        <taxon>Streptophyta</taxon>
        <taxon>Embryophyta</taxon>
        <taxon>Tracheophyta</taxon>
        <taxon>Spermatophyta</taxon>
        <taxon>Magnoliopsida</taxon>
        <taxon>eudicotyledons</taxon>
        <taxon>Gunneridae</taxon>
        <taxon>Pentapetalae</taxon>
        <taxon>rosids</taxon>
        <taxon>malvids</taxon>
        <taxon>Malvales</taxon>
        <taxon>Malvaceae</taxon>
        <taxon>Malvoideae</taxon>
        <taxon>Gossypium</taxon>
    </lineage>
</organism>
<reference evidence="2" key="1">
    <citation type="submission" date="2014-09" db="EMBL/GenBank/DDBJ databases">
        <authorList>
            <person name="Mudge J."/>
            <person name="Ramaraj T."/>
            <person name="Lindquist I.E."/>
            <person name="Bharti A.K."/>
            <person name="Sundararajan A."/>
            <person name="Cameron C.T."/>
            <person name="Woodward J.E."/>
            <person name="May G.D."/>
            <person name="Brubaker C."/>
            <person name="Broadhvest J."/>
            <person name="Wilkins T.A."/>
        </authorList>
    </citation>
    <scope>NUCLEOTIDE SEQUENCE</scope>
    <source>
        <strain evidence="2">cv. AKA8401</strain>
    </source>
</reference>
<sequence length="27" mass="2721">MGSVFTSDEVKNSGGGEIGYCSAVAVR</sequence>
<keyword evidence="2" id="KW-1185">Reference proteome</keyword>
<dbReference type="EMBL" id="JRRC01514862">
    <property type="protein sequence ID" value="KHG08904.1"/>
    <property type="molecule type" value="Genomic_DNA"/>
</dbReference>